<organism evidence="1 2">
    <name type="scientific">Dreissena polymorpha</name>
    <name type="common">Zebra mussel</name>
    <name type="synonym">Mytilus polymorpha</name>
    <dbReference type="NCBI Taxonomy" id="45954"/>
    <lineage>
        <taxon>Eukaryota</taxon>
        <taxon>Metazoa</taxon>
        <taxon>Spiralia</taxon>
        <taxon>Lophotrochozoa</taxon>
        <taxon>Mollusca</taxon>
        <taxon>Bivalvia</taxon>
        <taxon>Autobranchia</taxon>
        <taxon>Heteroconchia</taxon>
        <taxon>Euheterodonta</taxon>
        <taxon>Imparidentia</taxon>
        <taxon>Neoheterodontei</taxon>
        <taxon>Myida</taxon>
        <taxon>Dreissenoidea</taxon>
        <taxon>Dreissenidae</taxon>
        <taxon>Dreissena</taxon>
    </lineage>
</organism>
<dbReference type="InterPro" id="IPR001356">
    <property type="entry name" value="HD"/>
</dbReference>
<dbReference type="InterPro" id="IPR009057">
    <property type="entry name" value="Homeodomain-like_sf"/>
</dbReference>
<gene>
    <name evidence="1" type="ORF">DPMN_161511</name>
</gene>
<dbReference type="EMBL" id="JAIWYP010000008">
    <property type="protein sequence ID" value="KAH3783569.1"/>
    <property type="molecule type" value="Genomic_DNA"/>
</dbReference>
<accession>A0A9D4EQ29</accession>
<evidence type="ECO:0000313" key="2">
    <source>
        <dbReference type="Proteomes" id="UP000828390"/>
    </source>
</evidence>
<dbReference type="GO" id="GO:0003677">
    <property type="term" value="F:DNA binding"/>
    <property type="evidence" value="ECO:0007669"/>
    <property type="project" value="InterPro"/>
</dbReference>
<dbReference type="AlphaFoldDB" id="A0A9D4EQ29"/>
<name>A0A9D4EQ29_DREPO</name>
<reference evidence="1" key="1">
    <citation type="journal article" date="2019" name="bioRxiv">
        <title>The Genome of the Zebra Mussel, Dreissena polymorpha: A Resource for Invasive Species Research.</title>
        <authorList>
            <person name="McCartney M.A."/>
            <person name="Auch B."/>
            <person name="Kono T."/>
            <person name="Mallez S."/>
            <person name="Zhang Y."/>
            <person name="Obille A."/>
            <person name="Becker A."/>
            <person name="Abrahante J.E."/>
            <person name="Garbe J."/>
            <person name="Badalamenti J.P."/>
            <person name="Herman A."/>
            <person name="Mangelson H."/>
            <person name="Liachko I."/>
            <person name="Sullivan S."/>
            <person name="Sone E.D."/>
            <person name="Koren S."/>
            <person name="Silverstein K.A.T."/>
            <person name="Beckman K.B."/>
            <person name="Gohl D.M."/>
        </authorList>
    </citation>
    <scope>NUCLEOTIDE SEQUENCE</scope>
    <source>
        <strain evidence="1">Duluth1</strain>
        <tissue evidence="1">Whole animal</tissue>
    </source>
</reference>
<evidence type="ECO:0008006" key="3">
    <source>
        <dbReference type="Google" id="ProtNLM"/>
    </source>
</evidence>
<comment type="caution">
    <text evidence="1">The sequence shown here is derived from an EMBL/GenBank/DDBJ whole genome shotgun (WGS) entry which is preliminary data.</text>
</comment>
<proteinExistence type="predicted"/>
<dbReference type="SUPFAM" id="SSF46689">
    <property type="entry name" value="Homeodomain-like"/>
    <property type="match status" value="1"/>
</dbReference>
<protein>
    <recommendedName>
        <fullName evidence="3">Homeobox domain-containing protein</fullName>
    </recommendedName>
</protein>
<dbReference type="Proteomes" id="UP000828390">
    <property type="component" value="Unassembled WGS sequence"/>
</dbReference>
<keyword evidence="2" id="KW-1185">Reference proteome</keyword>
<evidence type="ECO:0000313" key="1">
    <source>
        <dbReference type="EMBL" id="KAH3783569.1"/>
    </source>
</evidence>
<dbReference type="CDD" id="cd00086">
    <property type="entry name" value="homeodomain"/>
    <property type="match status" value="1"/>
</dbReference>
<dbReference type="Gene3D" id="1.10.10.60">
    <property type="entry name" value="Homeodomain-like"/>
    <property type="match status" value="1"/>
</dbReference>
<sequence length="66" mass="7317">MSSCPKVWFSNRRARWRKQMGSNQISALNSILQVPSAGSSNPYMLHDATGYTFPAAQGTPLFLLTK</sequence>
<reference evidence="1" key="2">
    <citation type="submission" date="2020-11" db="EMBL/GenBank/DDBJ databases">
        <authorList>
            <person name="McCartney M.A."/>
            <person name="Auch B."/>
            <person name="Kono T."/>
            <person name="Mallez S."/>
            <person name="Becker A."/>
            <person name="Gohl D.M."/>
            <person name="Silverstein K.A.T."/>
            <person name="Koren S."/>
            <person name="Bechman K.B."/>
            <person name="Herman A."/>
            <person name="Abrahante J.E."/>
            <person name="Garbe J."/>
        </authorList>
    </citation>
    <scope>NUCLEOTIDE SEQUENCE</scope>
    <source>
        <strain evidence="1">Duluth1</strain>
        <tissue evidence="1">Whole animal</tissue>
    </source>
</reference>